<dbReference type="AlphaFoldDB" id="A0A923NIV4"/>
<feature type="active site" description="Amidino-cysteine intermediate" evidence="6 7">
    <location>
        <position position="394"/>
    </location>
</feature>
<evidence type="ECO:0000256" key="7">
    <source>
        <dbReference type="PIRSR" id="PIRSR006356-1"/>
    </source>
</evidence>
<comment type="similarity">
    <text evidence="2 6">Belongs to the arginine deiminase family.</text>
</comment>
<dbReference type="Proteomes" id="UP000650485">
    <property type="component" value="Unassembled WGS sequence"/>
</dbReference>
<dbReference type="GO" id="GO:0019546">
    <property type="term" value="P:L-arginine deiminase pathway"/>
    <property type="evidence" value="ECO:0007669"/>
    <property type="project" value="TreeGrafter"/>
</dbReference>
<keyword evidence="3 6" id="KW-0056">Arginine metabolism</keyword>
<evidence type="ECO:0000313" key="8">
    <source>
        <dbReference type="EMBL" id="MBC6499528.1"/>
    </source>
</evidence>
<name>A0A923NIV4_WEICO</name>
<evidence type="ECO:0000256" key="5">
    <source>
        <dbReference type="ARBA" id="ARBA00049429"/>
    </source>
</evidence>
<comment type="caution">
    <text evidence="8">The sequence shown here is derived from an EMBL/GenBank/DDBJ whole genome shotgun (WGS) entry which is preliminary data.</text>
</comment>
<dbReference type="EC" id="3.5.3.6" evidence="6"/>
<dbReference type="GO" id="GO:0005737">
    <property type="term" value="C:cytoplasm"/>
    <property type="evidence" value="ECO:0007669"/>
    <property type="project" value="UniProtKB-SubCell"/>
</dbReference>
<keyword evidence="6" id="KW-0963">Cytoplasm</keyword>
<protein>
    <recommendedName>
        <fullName evidence="6">Arginine deiminase</fullName>
        <shortName evidence="6">ADI</shortName>
        <ecNumber evidence="6">3.5.3.6</ecNumber>
    </recommendedName>
    <alternativeName>
        <fullName evidence="6">Arginine dihydrolase</fullName>
        <shortName evidence="6">AD</shortName>
    </alternativeName>
</protein>
<dbReference type="SUPFAM" id="SSF55909">
    <property type="entry name" value="Pentein"/>
    <property type="match status" value="1"/>
</dbReference>
<evidence type="ECO:0000256" key="3">
    <source>
        <dbReference type="ARBA" id="ARBA00022503"/>
    </source>
</evidence>
<evidence type="ECO:0000256" key="4">
    <source>
        <dbReference type="ARBA" id="ARBA00022801"/>
    </source>
</evidence>
<evidence type="ECO:0000256" key="2">
    <source>
        <dbReference type="ARBA" id="ARBA00010206"/>
    </source>
</evidence>
<evidence type="ECO:0000256" key="6">
    <source>
        <dbReference type="HAMAP-Rule" id="MF_00242"/>
    </source>
</evidence>
<sequence>MEPALQVNSEIGRLRTVLLKRPGTELENITPETMHELLFDDTPYLKIAQVEHDEFATTLREQGVETLYIEQLVADVLADSDVRRQFIARFIAEQGHQPGTPEFAALMGYLHGFNVTDLVAKLYAGVRVDEFDNGLNQPAQRLFLLHPLPNAYFTRDPQSVIGNGLTINRMTYPVRQVESLLTELVMTHHPRFAGHVNIWRSREVETCLEGGDALILNEHTLAVGLSERTEQAAVTELAETLFKSADSQIDTVLMMQIPHSHATMHLDTVFTMVNTNQFTMYPGVLADGNTLEMVLARKKSSGEVVLGRRTDLIATLREITGEVDLDLILTGAGDLVHALREQWNDGSNTLTIAPGEVVTYDRNHVSNDLLREHGIIVHEVRSSELSRGRGGPRCMTQPIWRD</sequence>
<evidence type="ECO:0000313" key="9">
    <source>
        <dbReference type="Proteomes" id="UP000650485"/>
    </source>
</evidence>
<dbReference type="EMBL" id="JACSZT010000020">
    <property type="protein sequence ID" value="MBC6499528.1"/>
    <property type="molecule type" value="Genomic_DNA"/>
</dbReference>
<dbReference type="Pfam" id="PF02274">
    <property type="entry name" value="ADI"/>
    <property type="match status" value="1"/>
</dbReference>
<dbReference type="Gene3D" id="1.10.3930.10">
    <property type="entry name" value="Arginine deiminase"/>
    <property type="match status" value="1"/>
</dbReference>
<gene>
    <name evidence="6" type="primary">arcA</name>
    <name evidence="8" type="ORF">H7R52_15490</name>
</gene>
<dbReference type="PANTHER" id="PTHR47271:SF2">
    <property type="entry name" value="ARGININE DEIMINASE"/>
    <property type="match status" value="1"/>
</dbReference>
<comment type="pathway">
    <text evidence="1 6">Amino-acid degradation; L-arginine degradation via ADI pathway; carbamoyl phosphate from L-arginine: step 1/2.</text>
</comment>
<dbReference type="Gene3D" id="3.75.10.10">
    <property type="entry name" value="L-arginine/glycine Amidinotransferase, Chain A"/>
    <property type="match status" value="1"/>
</dbReference>
<keyword evidence="4 6" id="KW-0378">Hydrolase</keyword>
<dbReference type="PRINTS" id="PR01466">
    <property type="entry name" value="ARGDEIMINASE"/>
</dbReference>
<evidence type="ECO:0000256" key="1">
    <source>
        <dbReference type="ARBA" id="ARBA00005213"/>
    </source>
</evidence>
<dbReference type="GO" id="GO:0016990">
    <property type="term" value="F:arginine deiminase activity"/>
    <property type="evidence" value="ECO:0007669"/>
    <property type="project" value="UniProtKB-UniRule"/>
</dbReference>
<accession>A0A923NIV4</accession>
<comment type="catalytic activity">
    <reaction evidence="5 6">
        <text>L-arginine + H2O = L-citrulline + NH4(+)</text>
        <dbReference type="Rhea" id="RHEA:19597"/>
        <dbReference type="ChEBI" id="CHEBI:15377"/>
        <dbReference type="ChEBI" id="CHEBI:28938"/>
        <dbReference type="ChEBI" id="CHEBI:32682"/>
        <dbReference type="ChEBI" id="CHEBI:57743"/>
        <dbReference type="EC" id="3.5.3.6"/>
    </reaction>
</comment>
<reference evidence="8" key="1">
    <citation type="submission" date="2020-08" db="EMBL/GenBank/DDBJ databases">
        <title>Complete genome sequence of Weissella confusa strain FS54 provides insights into metabolic potential.</title>
        <authorList>
            <person name="Fhoula I."/>
            <person name="Najjari A."/>
            <person name="Lekired A."/>
            <person name="Bessrour-Aouam N."/>
            <person name="Jaballah S."/>
            <person name="Klibi N."/>
            <person name="Ouzari H.-I."/>
        </authorList>
    </citation>
    <scope>NUCLEOTIDE SEQUENCE</scope>
    <source>
        <strain evidence="8">FS54</strain>
    </source>
</reference>
<organism evidence="8 9">
    <name type="scientific">Weissella confusa</name>
    <name type="common">Lactobacillus confusus</name>
    <dbReference type="NCBI Taxonomy" id="1583"/>
    <lineage>
        <taxon>Bacteria</taxon>
        <taxon>Bacillati</taxon>
        <taxon>Bacillota</taxon>
        <taxon>Bacilli</taxon>
        <taxon>Lactobacillales</taxon>
        <taxon>Lactobacillaceae</taxon>
        <taxon>Weissella</taxon>
    </lineage>
</organism>
<dbReference type="PANTHER" id="PTHR47271">
    <property type="entry name" value="ARGININE DEIMINASE"/>
    <property type="match status" value="1"/>
</dbReference>
<dbReference type="InterPro" id="IPR003876">
    <property type="entry name" value="Arg_deiminase"/>
</dbReference>
<proteinExistence type="inferred from homology"/>
<dbReference type="HAMAP" id="MF_00242">
    <property type="entry name" value="Arg_deiminase"/>
    <property type="match status" value="1"/>
</dbReference>
<dbReference type="NCBIfam" id="NF002381">
    <property type="entry name" value="PRK01388.1"/>
    <property type="match status" value="1"/>
</dbReference>
<dbReference type="PIRSF" id="PIRSF006356">
    <property type="entry name" value="Arg_deiminase"/>
    <property type="match status" value="1"/>
</dbReference>
<comment type="subcellular location">
    <subcellularLocation>
        <location evidence="6">Cytoplasm</location>
    </subcellularLocation>
</comment>